<dbReference type="EMBL" id="CP009770">
    <property type="protein sequence ID" value="AJQ45441.1"/>
    <property type="molecule type" value="Genomic_DNA"/>
</dbReference>
<organism evidence="2 3">
    <name type="scientific">Ureaplasma diversum</name>
    <dbReference type="NCBI Taxonomy" id="42094"/>
    <lineage>
        <taxon>Bacteria</taxon>
        <taxon>Bacillati</taxon>
        <taxon>Mycoplasmatota</taxon>
        <taxon>Mycoplasmoidales</taxon>
        <taxon>Mycoplasmoidaceae</taxon>
        <taxon>Ureaplasma</taxon>
    </lineage>
</organism>
<dbReference type="AlphaFoldDB" id="A0A0C5RC36"/>
<dbReference type="PROSITE" id="PS51257">
    <property type="entry name" value="PROKAR_LIPOPROTEIN"/>
    <property type="match status" value="1"/>
</dbReference>
<protein>
    <recommendedName>
        <fullName evidence="4">Lipoprotein</fullName>
    </recommendedName>
</protein>
<feature type="chain" id="PRO_5002182145" description="Lipoprotein" evidence="1">
    <location>
        <begin position="30"/>
        <end position="142"/>
    </location>
</feature>
<evidence type="ECO:0000313" key="3">
    <source>
        <dbReference type="Proteomes" id="UP000032261"/>
    </source>
</evidence>
<evidence type="ECO:0000256" key="1">
    <source>
        <dbReference type="SAM" id="SignalP"/>
    </source>
</evidence>
<feature type="signal peptide" evidence="1">
    <location>
        <begin position="1"/>
        <end position="29"/>
    </location>
</feature>
<sequence length="142" mass="16049">MLKKNQIKKMLLITSTSLVSLGIVVSAVACSQRSIDPVTYQLYKTKDQQLVEIVFKSDQKISEKELANTSFDFQQTSPQLKTRASFKPTKVVLDSANNQIKITFDLKLAFEPNQAFLVVPSKYFKSFQLLITELQIKAAKTI</sequence>
<accession>A0A0C5RC36</accession>
<reference evidence="2 3" key="1">
    <citation type="journal article" date="2015" name="Genome Announc.">
        <title>Genome Sequence of Ureaplasma diversum Strain ATCC 49782.</title>
        <authorList>
            <person name="Marques L.M."/>
            <person name="Guimaraes A.M."/>
            <person name="Martins H.B."/>
            <person name="Rezende I.S."/>
            <person name="Barbosa M.S."/>
            <person name="Campos G.B."/>
            <person name="do Nascimento N.C."/>
            <person name="Dos Santos A.P."/>
            <person name="Amorim A.T."/>
            <person name="Santos V.M."/>
            <person name="Messick J.B."/>
            <person name="Timenetsky J."/>
        </authorList>
    </citation>
    <scope>NUCLEOTIDE SEQUENCE [LARGE SCALE GENOMIC DNA]</scope>
    <source>
        <strain evidence="2 3">ATCC 49782</strain>
    </source>
</reference>
<dbReference type="HOGENOM" id="CLU_1814979_0_0_14"/>
<evidence type="ECO:0008006" key="4">
    <source>
        <dbReference type="Google" id="ProtNLM"/>
    </source>
</evidence>
<dbReference type="RefSeq" id="WP_208894851.1">
    <property type="nucleotide sequence ID" value="NZ_CP009770.1"/>
</dbReference>
<gene>
    <name evidence="2" type="ORF">JM47_02560</name>
</gene>
<proteinExistence type="predicted"/>
<dbReference type="STRING" id="42094.JM47_02560"/>
<dbReference type="KEGG" id="ude:JM47_02560"/>
<evidence type="ECO:0000313" key="2">
    <source>
        <dbReference type="EMBL" id="AJQ45441.1"/>
    </source>
</evidence>
<keyword evidence="1" id="KW-0732">Signal</keyword>
<dbReference type="PATRIC" id="fig|42094.4.peg.508"/>
<name>A0A0C5RC36_9BACT</name>
<dbReference type="Proteomes" id="UP000032261">
    <property type="component" value="Chromosome"/>
</dbReference>